<evidence type="ECO:0000256" key="15">
    <source>
        <dbReference type="ARBA" id="ARBA00023136"/>
    </source>
</evidence>
<accession>A0ABR6BF76</accession>
<dbReference type="SFLD" id="SFLDG00002">
    <property type="entry name" value="C1.7:_P-type_atpase_like"/>
    <property type="match status" value="1"/>
</dbReference>
<evidence type="ECO:0000256" key="16">
    <source>
        <dbReference type="ARBA" id="ARBA00029806"/>
    </source>
</evidence>
<dbReference type="EMBL" id="JACJID010000002">
    <property type="protein sequence ID" value="MBA8925520.1"/>
    <property type="molecule type" value="Genomic_DNA"/>
</dbReference>
<keyword evidence="7" id="KW-0997">Cell inner membrane</keyword>
<feature type="transmembrane region" description="Helical" evidence="19">
    <location>
        <begin position="737"/>
        <end position="763"/>
    </location>
</feature>
<keyword evidence="22" id="KW-1185">Reference proteome</keyword>
<feature type="transmembrane region" description="Helical" evidence="19">
    <location>
        <begin position="769"/>
        <end position="790"/>
    </location>
</feature>
<keyword evidence="15 19" id="KW-0472">Membrane</keyword>
<evidence type="ECO:0000256" key="14">
    <source>
        <dbReference type="ARBA" id="ARBA00022989"/>
    </source>
</evidence>
<comment type="function">
    <text evidence="1">Mediates magnesium influx to the cytosol.</text>
</comment>
<feature type="domain" description="Cation-transporting P-type ATPase N-terminal" evidence="20">
    <location>
        <begin position="13"/>
        <end position="86"/>
    </location>
</feature>
<sequence>MRTTTSVAATLTELSTMDTKALIRHLDGHPAGLTTFERDARLARHGKNLVAAGEAQLWANQLLRCFASPFVVILLVLDLVLALTGDHKGTITVSAMVLISVGLRFWQEFRSGRAAQRLRAMVTTTATVARRGTGGTRRGVSGAVTTELPFELLVPGDVIHLSAGDLVPADCRLLTATHLVVDQATLSGESLPVDKEAGAPVPAGRNVLDSPSFCFLGSTVLSGTATAVVVGTGARTYLGSIAERLTHRVEDTSFDRGVRAASWTLIRFALVMVPIVLAVNGFSRGDWAQALLFAVSVGVGLVPEMLPVIVTANLARGAVALSRRQAIVKQLRAVQNFGAMDVLCTDKTGTLTEDRIVLDRYLDARGRHEDSVLELAFLNSALQTGLRNLLDRAVTERVDADRAMMLEATWRLVDEIPFDFSRRRLSVVVRDTDAHHLLITKGTVEDVLAGCTALAVDGVELPINSLVRKDLLEQAEELAADGLRVLAVARKAVPEQEVYQVEQEQGLTFVGYLCFLDPPKDSAAAAVRELTGHGVAVKVITGDHPLVAAKVCREVGIEVGEVVLGNQIDAADDAKLAGLVERTTVFARTTPTQKARVVRALRANGHTVGYLGDGVNDAAALREADLSVSVGSAVDVVREAAEVILLRKDLTVLAHGVVEGRRTFGNTMKYVKLTASSNFGNVLSVLAASAFLPFLPMLPVQLLVQNLIYDLSQLAMPWDRVDREYLRAPRRWEARGLARFMLVIGPLSSVFDLALFAVMWRLFGADQPALFQTGWFVEGLLSQVLIVHVIRSRRGLASRASWPVVLATALAVAAGLALPFSPVAASLGMRVLPVSYLPWLAGALLGYCLLVQLVKTWYVRKFTSWL</sequence>
<dbReference type="SFLD" id="SFLDS00003">
    <property type="entry name" value="Haloacid_Dehalogenase"/>
    <property type="match status" value="1"/>
</dbReference>
<dbReference type="Proteomes" id="UP000517916">
    <property type="component" value="Unassembled WGS sequence"/>
</dbReference>
<dbReference type="InterPro" id="IPR008250">
    <property type="entry name" value="ATPase_P-typ_transduc_dom_A_sf"/>
</dbReference>
<evidence type="ECO:0000256" key="17">
    <source>
        <dbReference type="ARBA" id="ARBA00047295"/>
    </source>
</evidence>
<dbReference type="InterPro" id="IPR004014">
    <property type="entry name" value="ATPase_P-typ_cation-transptr_N"/>
</dbReference>
<evidence type="ECO:0000259" key="20">
    <source>
        <dbReference type="SMART" id="SM00831"/>
    </source>
</evidence>
<evidence type="ECO:0000256" key="9">
    <source>
        <dbReference type="ARBA" id="ARBA00022692"/>
    </source>
</evidence>
<keyword evidence="14 19" id="KW-1133">Transmembrane helix</keyword>
<dbReference type="Gene3D" id="3.40.1110.10">
    <property type="entry name" value="Calcium-transporting ATPase, cytoplasmic domain N"/>
    <property type="match status" value="1"/>
</dbReference>
<dbReference type="Pfam" id="PF00122">
    <property type="entry name" value="E1-E2_ATPase"/>
    <property type="match status" value="1"/>
</dbReference>
<dbReference type="InterPro" id="IPR023298">
    <property type="entry name" value="ATPase_P-typ_TM_dom_sf"/>
</dbReference>
<comment type="similarity">
    <text evidence="3">Belongs to the cation transport ATPase (P-type) (TC 3.A.3) family. Type IIIB subfamily.</text>
</comment>
<dbReference type="InterPro" id="IPR006068">
    <property type="entry name" value="ATPase_P-typ_cation-transptr_C"/>
</dbReference>
<evidence type="ECO:0000256" key="8">
    <source>
        <dbReference type="ARBA" id="ARBA00022553"/>
    </source>
</evidence>
<dbReference type="CDD" id="cd02077">
    <property type="entry name" value="P-type_ATPase_Mg"/>
    <property type="match status" value="1"/>
</dbReference>
<dbReference type="Gene3D" id="2.70.150.10">
    <property type="entry name" value="Calcium-transporting ATPase, cytoplasmic transduction domain A"/>
    <property type="match status" value="1"/>
</dbReference>
<evidence type="ECO:0000256" key="2">
    <source>
        <dbReference type="ARBA" id="ARBA00004429"/>
    </source>
</evidence>
<evidence type="ECO:0000256" key="7">
    <source>
        <dbReference type="ARBA" id="ARBA00022519"/>
    </source>
</evidence>
<protein>
    <recommendedName>
        <fullName evidence="5">Magnesium-transporting ATPase, P-type 1</fullName>
        <ecNumber evidence="4">7.2.2.14</ecNumber>
    </recommendedName>
    <alternativeName>
        <fullName evidence="16">Mg(2+) transport ATPase, P-type 1</fullName>
    </alternativeName>
</protein>
<keyword evidence="11" id="KW-0067">ATP-binding</keyword>
<keyword evidence="10" id="KW-0547">Nucleotide-binding</keyword>
<dbReference type="Gene3D" id="1.20.1110.10">
    <property type="entry name" value="Calcium-transporting ATPase, transmembrane domain"/>
    <property type="match status" value="1"/>
</dbReference>
<feature type="transmembrane region" description="Helical" evidence="19">
    <location>
        <begin position="836"/>
        <end position="854"/>
    </location>
</feature>
<dbReference type="SUPFAM" id="SSF81665">
    <property type="entry name" value="Calcium ATPase, transmembrane domain M"/>
    <property type="match status" value="1"/>
</dbReference>
<dbReference type="InterPro" id="IPR018303">
    <property type="entry name" value="ATPase_P-typ_P_site"/>
</dbReference>
<evidence type="ECO:0000256" key="18">
    <source>
        <dbReference type="ARBA" id="ARBA00049360"/>
    </source>
</evidence>
<evidence type="ECO:0000313" key="22">
    <source>
        <dbReference type="Proteomes" id="UP000517916"/>
    </source>
</evidence>
<dbReference type="RefSeq" id="WP_182837362.1">
    <property type="nucleotide sequence ID" value="NZ_BAAABQ010000075.1"/>
</dbReference>
<dbReference type="EC" id="7.2.2.14" evidence="4"/>
<comment type="catalytic activity">
    <reaction evidence="17">
        <text>Mg(2+)(out) + ATP + H2O = Mg(2+)(in) + ADP + phosphate + H(+)</text>
        <dbReference type="Rhea" id="RHEA:10260"/>
        <dbReference type="ChEBI" id="CHEBI:15377"/>
        <dbReference type="ChEBI" id="CHEBI:15378"/>
        <dbReference type="ChEBI" id="CHEBI:18420"/>
        <dbReference type="ChEBI" id="CHEBI:30616"/>
        <dbReference type="ChEBI" id="CHEBI:43474"/>
        <dbReference type="ChEBI" id="CHEBI:456216"/>
        <dbReference type="EC" id="7.2.2.14"/>
    </reaction>
</comment>
<dbReference type="InterPro" id="IPR044492">
    <property type="entry name" value="P_typ_ATPase_HD_dom"/>
</dbReference>
<dbReference type="PRINTS" id="PR01836">
    <property type="entry name" value="MGATPASE"/>
</dbReference>
<dbReference type="NCBIfam" id="TIGR01524">
    <property type="entry name" value="ATPase-IIIB_Mg"/>
    <property type="match status" value="1"/>
</dbReference>
<feature type="transmembrane region" description="Helical" evidence="19">
    <location>
        <begin position="289"/>
        <end position="315"/>
    </location>
</feature>
<evidence type="ECO:0000256" key="5">
    <source>
        <dbReference type="ARBA" id="ARBA00013555"/>
    </source>
</evidence>
<evidence type="ECO:0000256" key="10">
    <source>
        <dbReference type="ARBA" id="ARBA00022741"/>
    </source>
</evidence>
<feature type="transmembrane region" description="Helical" evidence="19">
    <location>
        <begin position="62"/>
        <end position="83"/>
    </location>
</feature>
<keyword evidence="12" id="KW-0460">Magnesium</keyword>
<evidence type="ECO:0000256" key="19">
    <source>
        <dbReference type="SAM" id="Phobius"/>
    </source>
</evidence>
<evidence type="ECO:0000256" key="4">
    <source>
        <dbReference type="ARBA" id="ARBA00012786"/>
    </source>
</evidence>
<dbReference type="NCBIfam" id="TIGR01494">
    <property type="entry name" value="ATPase_P-type"/>
    <property type="match status" value="2"/>
</dbReference>
<comment type="caution">
    <text evidence="21">The sequence shown here is derived from an EMBL/GenBank/DDBJ whole genome shotgun (WGS) entry which is preliminary data.</text>
</comment>
<keyword evidence="13" id="KW-1278">Translocase</keyword>
<name>A0ABR6BF76_9PSEU</name>
<organism evidence="21 22">
    <name type="scientific">Kutzneria viridogrisea</name>
    <dbReference type="NCBI Taxonomy" id="47990"/>
    <lineage>
        <taxon>Bacteria</taxon>
        <taxon>Bacillati</taxon>
        <taxon>Actinomycetota</taxon>
        <taxon>Actinomycetes</taxon>
        <taxon>Pseudonocardiales</taxon>
        <taxon>Pseudonocardiaceae</taxon>
        <taxon>Kutzneria</taxon>
    </lineage>
</organism>
<feature type="transmembrane region" description="Helical" evidence="19">
    <location>
        <begin position="89"/>
        <end position="106"/>
    </location>
</feature>
<dbReference type="Pfam" id="PF00690">
    <property type="entry name" value="Cation_ATPase_N"/>
    <property type="match status" value="1"/>
</dbReference>
<evidence type="ECO:0000256" key="11">
    <source>
        <dbReference type="ARBA" id="ARBA00022840"/>
    </source>
</evidence>
<dbReference type="Gene3D" id="3.40.50.1000">
    <property type="entry name" value="HAD superfamily/HAD-like"/>
    <property type="match status" value="1"/>
</dbReference>
<dbReference type="InterPro" id="IPR023299">
    <property type="entry name" value="ATPase_P-typ_cyto_dom_N"/>
</dbReference>
<dbReference type="SUPFAM" id="SSF56784">
    <property type="entry name" value="HAD-like"/>
    <property type="match status" value="1"/>
</dbReference>
<evidence type="ECO:0000256" key="6">
    <source>
        <dbReference type="ARBA" id="ARBA00022475"/>
    </source>
</evidence>
<dbReference type="PROSITE" id="PS00154">
    <property type="entry name" value="ATPASE_E1_E2"/>
    <property type="match status" value="1"/>
</dbReference>
<gene>
    <name evidence="21" type="ORF">BC739_002719</name>
</gene>
<comment type="subcellular location">
    <subcellularLocation>
        <location evidence="2">Cell inner membrane</location>
        <topology evidence="2">Multi-pass membrane protein</topology>
    </subcellularLocation>
</comment>
<evidence type="ECO:0000256" key="12">
    <source>
        <dbReference type="ARBA" id="ARBA00022842"/>
    </source>
</evidence>
<dbReference type="InterPro" id="IPR036412">
    <property type="entry name" value="HAD-like_sf"/>
</dbReference>
<dbReference type="Pfam" id="PF00689">
    <property type="entry name" value="Cation_ATPase_C"/>
    <property type="match status" value="1"/>
</dbReference>
<feature type="transmembrane region" description="Helical" evidence="19">
    <location>
        <begin position="802"/>
        <end position="824"/>
    </location>
</feature>
<keyword evidence="9 19" id="KW-0812">Transmembrane</keyword>
<dbReference type="SMART" id="SM00831">
    <property type="entry name" value="Cation_ATPase_N"/>
    <property type="match status" value="1"/>
</dbReference>
<dbReference type="SUPFAM" id="SSF81653">
    <property type="entry name" value="Calcium ATPase, transduction domain A"/>
    <property type="match status" value="1"/>
</dbReference>
<evidence type="ECO:0000256" key="1">
    <source>
        <dbReference type="ARBA" id="ARBA00003954"/>
    </source>
</evidence>
<dbReference type="NCBIfam" id="NF011702">
    <property type="entry name" value="PRK15122.1"/>
    <property type="match status" value="1"/>
</dbReference>
<dbReference type="InterPro" id="IPR023214">
    <property type="entry name" value="HAD_sf"/>
</dbReference>
<reference evidence="21 22" key="1">
    <citation type="submission" date="2020-08" db="EMBL/GenBank/DDBJ databases">
        <title>Genomic Encyclopedia of Archaeal and Bacterial Type Strains, Phase II (KMG-II): from individual species to whole genera.</title>
        <authorList>
            <person name="Goeker M."/>
        </authorList>
    </citation>
    <scope>NUCLEOTIDE SEQUENCE [LARGE SCALE GENOMIC DNA]</scope>
    <source>
        <strain evidence="21 22">DSM 43850</strain>
    </source>
</reference>
<evidence type="ECO:0000256" key="3">
    <source>
        <dbReference type="ARBA" id="ARBA00008746"/>
    </source>
</evidence>
<comment type="catalytic activity">
    <reaction evidence="18">
        <text>ATP + H2O = ADP + phosphate + H(+)</text>
        <dbReference type="Rhea" id="RHEA:13065"/>
        <dbReference type="ChEBI" id="CHEBI:15377"/>
        <dbReference type="ChEBI" id="CHEBI:15378"/>
        <dbReference type="ChEBI" id="CHEBI:30616"/>
        <dbReference type="ChEBI" id="CHEBI:43474"/>
        <dbReference type="ChEBI" id="CHEBI:456216"/>
    </reaction>
</comment>
<evidence type="ECO:0000313" key="21">
    <source>
        <dbReference type="EMBL" id="MBA8925520.1"/>
    </source>
</evidence>
<evidence type="ECO:0000256" key="13">
    <source>
        <dbReference type="ARBA" id="ARBA00022967"/>
    </source>
</evidence>
<proteinExistence type="inferred from homology"/>
<dbReference type="Pfam" id="PF13246">
    <property type="entry name" value="Cation_ATPase"/>
    <property type="match status" value="1"/>
</dbReference>
<keyword evidence="8" id="KW-0597">Phosphoprotein</keyword>
<dbReference type="SFLD" id="SFLDF00027">
    <property type="entry name" value="p-type_atpase"/>
    <property type="match status" value="1"/>
</dbReference>
<dbReference type="PANTHER" id="PTHR42861">
    <property type="entry name" value="CALCIUM-TRANSPORTING ATPASE"/>
    <property type="match status" value="1"/>
</dbReference>
<feature type="transmembrane region" description="Helical" evidence="19">
    <location>
        <begin position="265"/>
        <end position="283"/>
    </location>
</feature>
<keyword evidence="6" id="KW-1003">Cell membrane</keyword>
<dbReference type="InterPro" id="IPR059000">
    <property type="entry name" value="ATPase_P-type_domA"/>
</dbReference>
<dbReference type="InterPro" id="IPR006415">
    <property type="entry name" value="P-type_ATPase_IIIB"/>
</dbReference>
<dbReference type="InterPro" id="IPR001757">
    <property type="entry name" value="P_typ_ATPase"/>
</dbReference>